<protein>
    <submittedName>
        <fullName evidence="1">Uncharacterized protein</fullName>
    </submittedName>
</protein>
<comment type="caution">
    <text evidence="1">The sequence shown here is derived from an EMBL/GenBank/DDBJ whole genome shotgun (WGS) entry which is preliminary data.</text>
</comment>
<dbReference type="AlphaFoldDB" id="A0A6L9G967"/>
<gene>
    <name evidence="1" type="ORF">GT020_16560</name>
</gene>
<proteinExistence type="predicted"/>
<organism evidence="1 2">
    <name type="scientific">Glutamicibacter soli</name>
    <dbReference type="NCBI Taxonomy" id="453836"/>
    <lineage>
        <taxon>Bacteria</taxon>
        <taxon>Bacillati</taxon>
        <taxon>Actinomycetota</taxon>
        <taxon>Actinomycetes</taxon>
        <taxon>Micrococcales</taxon>
        <taxon>Micrococcaceae</taxon>
        <taxon>Glutamicibacter</taxon>
    </lineage>
</organism>
<evidence type="ECO:0000313" key="2">
    <source>
        <dbReference type="Proteomes" id="UP000477543"/>
    </source>
</evidence>
<name>A0A6L9G967_9MICC</name>
<dbReference type="EMBL" id="WYDN01000021">
    <property type="protein sequence ID" value="NAZ17659.1"/>
    <property type="molecule type" value="Genomic_DNA"/>
</dbReference>
<dbReference type="RefSeq" id="WP_161450025.1">
    <property type="nucleotide sequence ID" value="NZ_WYDN01000021.1"/>
</dbReference>
<evidence type="ECO:0000313" key="1">
    <source>
        <dbReference type="EMBL" id="NAZ17659.1"/>
    </source>
</evidence>
<reference evidence="1 2" key="1">
    <citation type="submission" date="2020-01" db="EMBL/GenBank/DDBJ databases">
        <title>Glutamicibacter soli M275.</title>
        <authorList>
            <person name="Meng X."/>
        </authorList>
    </citation>
    <scope>NUCLEOTIDE SEQUENCE [LARGE SCALE GENOMIC DNA]</scope>
    <source>
        <strain evidence="1 2">M275</strain>
    </source>
</reference>
<sequence length="73" mass="7998">MAKNDVVDSDSNLMIRRAEDCHPSARESEACLDNLVARDSGLQDIRLFHASQASAGFSGFYSAATHLIRKLNC</sequence>
<accession>A0A6L9G967</accession>
<dbReference type="Proteomes" id="UP000477543">
    <property type="component" value="Unassembled WGS sequence"/>
</dbReference>